<evidence type="ECO:0000256" key="2">
    <source>
        <dbReference type="ARBA" id="ARBA00022692"/>
    </source>
</evidence>
<evidence type="ECO:0000313" key="6">
    <source>
        <dbReference type="EMBL" id="ARN83258.1"/>
    </source>
</evidence>
<name>A0A1W6N0A2_9HYPH</name>
<sequence length="196" mass="20612">MAIALTNNVDNLGARIAYSIQGTRVSTIINLWISIITFVVSFTAAAFGAEAIGYLGARAASMLAMGFLVAIGVWMIIQARKPAWREQKPSNSGSTNLLAVLLKPNRADLDKSRHIDFKEGTVLGIALSINNIGGGLSGGIIGANPFVVALLSALISFSALWAGNYMAEVFVRRNITEKAAIVGGALLIAIGIKQVL</sequence>
<evidence type="ECO:0008006" key="8">
    <source>
        <dbReference type="Google" id="ProtNLM"/>
    </source>
</evidence>
<dbReference type="KEGG" id="mbry:B1812_00705"/>
<evidence type="ECO:0000256" key="3">
    <source>
        <dbReference type="ARBA" id="ARBA00022989"/>
    </source>
</evidence>
<feature type="transmembrane region" description="Helical" evidence="5">
    <location>
        <begin position="28"/>
        <end position="49"/>
    </location>
</feature>
<organism evidence="6 7">
    <name type="scientific">Methylocystis bryophila</name>
    <dbReference type="NCBI Taxonomy" id="655015"/>
    <lineage>
        <taxon>Bacteria</taxon>
        <taxon>Pseudomonadati</taxon>
        <taxon>Pseudomonadota</taxon>
        <taxon>Alphaproteobacteria</taxon>
        <taxon>Hyphomicrobiales</taxon>
        <taxon>Methylocystaceae</taxon>
        <taxon>Methylocystis</taxon>
    </lineage>
</organism>
<keyword evidence="7" id="KW-1185">Reference proteome</keyword>
<protein>
    <recommendedName>
        <fullName evidence="8">Sporulation membrane protein YtaF</fullName>
    </recommendedName>
</protein>
<gene>
    <name evidence="6" type="ORF">B1812_00705</name>
</gene>
<evidence type="ECO:0000256" key="4">
    <source>
        <dbReference type="ARBA" id="ARBA00023136"/>
    </source>
</evidence>
<dbReference type="STRING" id="655015.B1812_00705"/>
<dbReference type="InterPro" id="IPR003810">
    <property type="entry name" value="Mntp/YtaF"/>
</dbReference>
<accession>A0A1W6N0A2</accession>
<keyword evidence="2 5" id="KW-0812">Transmembrane</keyword>
<dbReference type="PANTHER" id="PTHR35529">
    <property type="entry name" value="MANGANESE EFFLUX PUMP MNTP-RELATED"/>
    <property type="match status" value="1"/>
</dbReference>
<keyword evidence="3 5" id="KW-1133">Transmembrane helix</keyword>
<evidence type="ECO:0000256" key="5">
    <source>
        <dbReference type="SAM" id="Phobius"/>
    </source>
</evidence>
<dbReference type="Proteomes" id="UP000193978">
    <property type="component" value="Chromosome"/>
</dbReference>
<dbReference type="OrthoDB" id="8450517at2"/>
<dbReference type="Pfam" id="PF02659">
    <property type="entry name" value="Mntp"/>
    <property type="match status" value="1"/>
</dbReference>
<reference evidence="6 7" key="1">
    <citation type="submission" date="2017-02" db="EMBL/GenBank/DDBJ databases">
        <authorList>
            <person name="Peterson S.W."/>
        </authorList>
    </citation>
    <scope>NUCLEOTIDE SEQUENCE [LARGE SCALE GENOMIC DNA]</scope>
    <source>
        <strain evidence="6 7">S285</strain>
    </source>
</reference>
<evidence type="ECO:0000256" key="1">
    <source>
        <dbReference type="ARBA" id="ARBA00022475"/>
    </source>
</evidence>
<feature type="transmembrane region" description="Helical" evidence="5">
    <location>
        <begin position="55"/>
        <end position="77"/>
    </location>
</feature>
<feature type="transmembrane region" description="Helical" evidence="5">
    <location>
        <begin position="121"/>
        <end position="141"/>
    </location>
</feature>
<dbReference type="AlphaFoldDB" id="A0A1W6N0A2"/>
<dbReference type="EMBL" id="CP019948">
    <property type="protein sequence ID" value="ARN83258.1"/>
    <property type="molecule type" value="Genomic_DNA"/>
</dbReference>
<feature type="transmembrane region" description="Helical" evidence="5">
    <location>
        <begin position="147"/>
        <end position="167"/>
    </location>
</feature>
<evidence type="ECO:0000313" key="7">
    <source>
        <dbReference type="Proteomes" id="UP000193978"/>
    </source>
</evidence>
<keyword evidence="4 5" id="KW-0472">Membrane</keyword>
<dbReference type="PANTHER" id="PTHR35529:SF2">
    <property type="entry name" value="SPORULATION PROTEIN YTAF-RELATED"/>
    <property type="match status" value="1"/>
</dbReference>
<proteinExistence type="predicted"/>
<keyword evidence="1" id="KW-1003">Cell membrane</keyword>